<dbReference type="RefSeq" id="WP_183967662.1">
    <property type="nucleotide sequence ID" value="NZ_BAABBZ010000019.1"/>
</dbReference>
<evidence type="ECO:0000259" key="12">
    <source>
        <dbReference type="Pfam" id="PF08544"/>
    </source>
</evidence>
<dbReference type="AlphaFoldDB" id="A0A7W6DQE4"/>
<evidence type="ECO:0000256" key="5">
    <source>
        <dbReference type="ARBA" id="ARBA00022741"/>
    </source>
</evidence>
<dbReference type="PANTHER" id="PTHR43527">
    <property type="entry name" value="4-DIPHOSPHOCYTIDYL-2-C-METHYL-D-ERYTHRITOL KINASE, CHLOROPLASTIC"/>
    <property type="match status" value="1"/>
</dbReference>
<evidence type="ECO:0000313" key="13">
    <source>
        <dbReference type="EMBL" id="MBB3986904.1"/>
    </source>
</evidence>
<keyword evidence="14" id="KW-1185">Reference proteome</keyword>
<evidence type="ECO:0000256" key="2">
    <source>
        <dbReference type="ARBA" id="ARBA00012052"/>
    </source>
</evidence>
<dbReference type="HAMAP" id="MF_00061">
    <property type="entry name" value="IspE"/>
    <property type="match status" value="1"/>
</dbReference>
<dbReference type="Proteomes" id="UP000541426">
    <property type="component" value="Unassembled WGS sequence"/>
</dbReference>
<dbReference type="NCBIfam" id="NF011202">
    <property type="entry name" value="PRK14608.1"/>
    <property type="match status" value="1"/>
</dbReference>
<dbReference type="GO" id="GO:0050515">
    <property type="term" value="F:4-(cytidine 5'-diphospho)-2-C-methyl-D-erythritol kinase activity"/>
    <property type="evidence" value="ECO:0007669"/>
    <property type="project" value="UniProtKB-UniRule"/>
</dbReference>
<feature type="binding site" evidence="10">
    <location>
        <begin position="91"/>
        <end position="101"/>
    </location>
    <ligand>
        <name>ATP</name>
        <dbReference type="ChEBI" id="CHEBI:30616"/>
    </ligand>
</feature>
<feature type="active site" evidence="10">
    <location>
        <position position="11"/>
    </location>
</feature>
<accession>A0A7W6DQE4</accession>
<proteinExistence type="inferred from homology"/>
<protein>
    <recommendedName>
        <fullName evidence="3 10">4-diphosphocytidyl-2-C-methyl-D-erythritol kinase</fullName>
        <shortName evidence="10">CMK</shortName>
        <ecNumber evidence="2 10">2.7.1.148</ecNumber>
    </recommendedName>
    <alternativeName>
        <fullName evidence="9 10">4-(cytidine-5'-diphospho)-2-C-methyl-D-erythritol kinase</fullName>
    </alternativeName>
</protein>
<dbReference type="InterPro" id="IPR014721">
    <property type="entry name" value="Ribsml_uS5_D2-typ_fold_subgr"/>
</dbReference>
<dbReference type="Gene3D" id="3.30.230.10">
    <property type="match status" value="1"/>
</dbReference>
<dbReference type="InterPro" id="IPR036554">
    <property type="entry name" value="GHMP_kinase_C_sf"/>
</dbReference>
<reference evidence="13 14" key="1">
    <citation type="submission" date="2020-08" db="EMBL/GenBank/DDBJ databases">
        <title>Genomic Encyclopedia of Type Strains, Phase IV (KMG-IV): sequencing the most valuable type-strain genomes for metagenomic binning, comparative biology and taxonomic classification.</title>
        <authorList>
            <person name="Goeker M."/>
        </authorList>
    </citation>
    <scope>NUCLEOTIDE SEQUENCE [LARGE SCALE GENOMIC DNA]</scope>
    <source>
        <strain evidence="13 14">DSM 102235</strain>
    </source>
</reference>
<gene>
    <name evidence="10" type="primary">ispE</name>
    <name evidence="13" type="ORF">GGQ68_003248</name>
</gene>
<feature type="domain" description="GHMP kinase C-terminal" evidence="12">
    <location>
        <begin position="213"/>
        <end position="272"/>
    </location>
</feature>
<keyword evidence="7 10" id="KW-0067">ATP-binding</keyword>
<evidence type="ECO:0000256" key="9">
    <source>
        <dbReference type="ARBA" id="ARBA00032554"/>
    </source>
</evidence>
<evidence type="ECO:0000256" key="6">
    <source>
        <dbReference type="ARBA" id="ARBA00022777"/>
    </source>
</evidence>
<dbReference type="UniPathway" id="UPA00056">
    <property type="reaction ID" value="UER00094"/>
</dbReference>
<dbReference type="GO" id="GO:0005524">
    <property type="term" value="F:ATP binding"/>
    <property type="evidence" value="ECO:0007669"/>
    <property type="project" value="UniProtKB-UniRule"/>
</dbReference>
<feature type="domain" description="GHMP kinase N-terminal" evidence="11">
    <location>
        <begin position="69"/>
        <end position="149"/>
    </location>
</feature>
<dbReference type="SUPFAM" id="SSF55060">
    <property type="entry name" value="GHMP Kinase, C-terminal domain"/>
    <property type="match status" value="1"/>
</dbReference>
<dbReference type="PANTHER" id="PTHR43527:SF2">
    <property type="entry name" value="4-DIPHOSPHOCYTIDYL-2-C-METHYL-D-ERYTHRITOL KINASE, CHLOROPLASTIC"/>
    <property type="match status" value="1"/>
</dbReference>
<dbReference type="Gene3D" id="3.30.70.890">
    <property type="entry name" value="GHMP kinase, C-terminal domain"/>
    <property type="match status" value="1"/>
</dbReference>
<comment type="catalytic activity">
    <reaction evidence="10">
        <text>4-CDP-2-C-methyl-D-erythritol + ATP = 4-CDP-2-C-methyl-D-erythritol 2-phosphate + ADP + H(+)</text>
        <dbReference type="Rhea" id="RHEA:18437"/>
        <dbReference type="ChEBI" id="CHEBI:15378"/>
        <dbReference type="ChEBI" id="CHEBI:30616"/>
        <dbReference type="ChEBI" id="CHEBI:57823"/>
        <dbReference type="ChEBI" id="CHEBI:57919"/>
        <dbReference type="ChEBI" id="CHEBI:456216"/>
        <dbReference type="EC" id="2.7.1.148"/>
    </reaction>
</comment>
<dbReference type="EC" id="2.7.1.148" evidence="2 10"/>
<evidence type="ECO:0000256" key="3">
    <source>
        <dbReference type="ARBA" id="ARBA00017473"/>
    </source>
</evidence>
<dbReference type="SUPFAM" id="SSF54211">
    <property type="entry name" value="Ribosomal protein S5 domain 2-like"/>
    <property type="match status" value="1"/>
</dbReference>
<keyword evidence="6 10" id="KW-0418">Kinase</keyword>
<organism evidence="13 14">
    <name type="scientific">Sagittula marina</name>
    <dbReference type="NCBI Taxonomy" id="943940"/>
    <lineage>
        <taxon>Bacteria</taxon>
        <taxon>Pseudomonadati</taxon>
        <taxon>Pseudomonadota</taxon>
        <taxon>Alphaproteobacteria</taxon>
        <taxon>Rhodobacterales</taxon>
        <taxon>Roseobacteraceae</taxon>
        <taxon>Sagittula</taxon>
    </lineage>
</organism>
<evidence type="ECO:0000256" key="1">
    <source>
        <dbReference type="ARBA" id="ARBA00009684"/>
    </source>
</evidence>
<dbReference type="GO" id="GO:0019288">
    <property type="term" value="P:isopentenyl diphosphate biosynthetic process, methylerythritol 4-phosphate pathway"/>
    <property type="evidence" value="ECO:0007669"/>
    <property type="project" value="UniProtKB-UniRule"/>
</dbReference>
<sequence>MKRAKVHAPAKINLTLHVTGQRDDGYHLLDSLVVFAPVHDTLDMNFDTSDLSMTVEGPEADGVPTDMANLVLRAADILGEHLAAHLTKNLPPASGMGGGSADAAAVLRALLLRTLPPEATLDDIVAQLLQKIQALELHALGADVPMCMLNMPMHVRGIGEQMTPLGGIPPINALLVNPRRAVSTPEVFRAMTTRDNPPMPEIPTLPDAAALIAFLKDMRNDMQVAAKAIEPSIGDVLTTLERTPGCGLARMSGSGASCFGLFADISDEELAKTAQTIRRAHPDWWVASGPLGNQFSLGLPTFS</sequence>
<comment type="similarity">
    <text evidence="1 10">Belongs to the GHMP kinase family. IspE subfamily.</text>
</comment>
<comment type="function">
    <text evidence="10">Catalyzes the phosphorylation of the position 2 hydroxy group of 4-diphosphocytidyl-2C-methyl-D-erythritol.</text>
</comment>
<evidence type="ECO:0000259" key="11">
    <source>
        <dbReference type="Pfam" id="PF00288"/>
    </source>
</evidence>
<dbReference type="Pfam" id="PF00288">
    <property type="entry name" value="GHMP_kinases_N"/>
    <property type="match status" value="1"/>
</dbReference>
<dbReference type="InterPro" id="IPR013750">
    <property type="entry name" value="GHMP_kinase_C_dom"/>
</dbReference>
<evidence type="ECO:0000256" key="4">
    <source>
        <dbReference type="ARBA" id="ARBA00022679"/>
    </source>
</evidence>
<dbReference type="GO" id="GO:0016114">
    <property type="term" value="P:terpenoid biosynthetic process"/>
    <property type="evidence" value="ECO:0007669"/>
    <property type="project" value="InterPro"/>
</dbReference>
<evidence type="ECO:0000256" key="10">
    <source>
        <dbReference type="HAMAP-Rule" id="MF_00061"/>
    </source>
</evidence>
<comment type="pathway">
    <text evidence="10">Isoprenoid biosynthesis; isopentenyl diphosphate biosynthesis via DXP pathway; isopentenyl diphosphate from 1-deoxy-D-xylulose 5-phosphate: step 3/6.</text>
</comment>
<keyword evidence="8 10" id="KW-0414">Isoprene biosynthesis</keyword>
<dbReference type="Pfam" id="PF08544">
    <property type="entry name" value="GHMP_kinases_C"/>
    <property type="match status" value="1"/>
</dbReference>
<name>A0A7W6DQE4_9RHOB</name>
<dbReference type="InterPro" id="IPR020568">
    <property type="entry name" value="Ribosomal_Su5_D2-typ_SF"/>
</dbReference>
<keyword evidence="5 10" id="KW-0547">Nucleotide-binding</keyword>
<dbReference type="InterPro" id="IPR004424">
    <property type="entry name" value="IspE"/>
</dbReference>
<feature type="active site" evidence="10">
    <location>
        <position position="143"/>
    </location>
</feature>
<evidence type="ECO:0000256" key="7">
    <source>
        <dbReference type="ARBA" id="ARBA00022840"/>
    </source>
</evidence>
<dbReference type="PIRSF" id="PIRSF010376">
    <property type="entry name" value="IspE"/>
    <property type="match status" value="1"/>
</dbReference>
<comment type="caution">
    <text evidence="13">The sequence shown here is derived from an EMBL/GenBank/DDBJ whole genome shotgun (WGS) entry which is preliminary data.</text>
</comment>
<evidence type="ECO:0000256" key="8">
    <source>
        <dbReference type="ARBA" id="ARBA00023229"/>
    </source>
</evidence>
<dbReference type="EMBL" id="JACIEJ010000008">
    <property type="protein sequence ID" value="MBB3986904.1"/>
    <property type="molecule type" value="Genomic_DNA"/>
</dbReference>
<dbReference type="InterPro" id="IPR006204">
    <property type="entry name" value="GHMP_kinase_N_dom"/>
</dbReference>
<keyword evidence="4 10" id="KW-0808">Transferase</keyword>
<evidence type="ECO:0000313" key="14">
    <source>
        <dbReference type="Proteomes" id="UP000541426"/>
    </source>
</evidence>